<feature type="compositionally biased region" description="Basic residues" evidence="1">
    <location>
        <begin position="12"/>
        <end position="24"/>
    </location>
</feature>
<organism evidence="2 3">
    <name type="scientific">Steinernema glaseri</name>
    <dbReference type="NCBI Taxonomy" id="37863"/>
    <lineage>
        <taxon>Eukaryota</taxon>
        <taxon>Metazoa</taxon>
        <taxon>Ecdysozoa</taxon>
        <taxon>Nematoda</taxon>
        <taxon>Chromadorea</taxon>
        <taxon>Rhabditida</taxon>
        <taxon>Tylenchina</taxon>
        <taxon>Panagrolaimomorpha</taxon>
        <taxon>Strongyloidoidea</taxon>
        <taxon>Steinernematidae</taxon>
        <taxon>Steinernema</taxon>
    </lineage>
</organism>
<evidence type="ECO:0000313" key="3">
    <source>
        <dbReference type="WBParaSite" id="L893_g9671.t1"/>
    </source>
</evidence>
<feature type="compositionally biased region" description="Basic and acidic residues" evidence="1">
    <location>
        <begin position="51"/>
        <end position="91"/>
    </location>
</feature>
<evidence type="ECO:0000256" key="1">
    <source>
        <dbReference type="SAM" id="MobiDB-lite"/>
    </source>
</evidence>
<dbReference type="AlphaFoldDB" id="A0A1I8AW24"/>
<evidence type="ECO:0000313" key="2">
    <source>
        <dbReference type="Proteomes" id="UP000095287"/>
    </source>
</evidence>
<keyword evidence="2" id="KW-1185">Reference proteome</keyword>
<accession>A0A1I8AW24</accession>
<name>A0A1I8AW24_9BILA</name>
<proteinExistence type="predicted"/>
<feature type="region of interest" description="Disordered" evidence="1">
    <location>
        <begin position="1"/>
        <end position="91"/>
    </location>
</feature>
<dbReference type="WBParaSite" id="L893_g9671.t1">
    <property type="protein sequence ID" value="L893_g9671.t1"/>
    <property type="gene ID" value="L893_g9671"/>
</dbReference>
<reference evidence="3" key="1">
    <citation type="submission" date="2016-11" db="UniProtKB">
        <authorList>
            <consortium name="WormBaseParasite"/>
        </authorList>
    </citation>
    <scope>IDENTIFICATION</scope>
</reference>
<protein>
    <submittedName>
        <fullName evidence="3">Uncharacterized protein</fullName>
    </submittedName>
</protein>
<sequence length="91" mass="11048">MSICGRTSHMLKSQRRYAKRKWQHSVRPSWQSRSPLRRLIQTYEASVNDTAHTDESNDKSDRSATSHQEPNYDREMNPRPLRRDHERRQKW</sequence>
<dbReference type="Proteomes" id="UP000095287">
    <property type="component" value="Unplaced"/>
</dbReference>